<dbReference type="GO" id="GO:0031047">
    <property type="term" value="P:regulatory ncRNA-mediated gene silencing"/>
    <property type="evidence" value="ECO:0007669"/>
    <property type="project" value="UniProtKB-KW"/>
</dbReference>
<dbReference type="GO" id="GO:0016787">
    <property type="term" value="F:hydrolase activity"/>
    <property type="evidence" value="ECO:0007669"/>
    <property type="project" value="UniProtKB-KW"/>
</dbReference>
<evidence type="ECO:0000259" key="15">
    <source>
        <dbReference type="Pfam" id="PF13087"/>
    </source>
</evidence>
<sequence length="979" mass="110086">MKQKQGWRKRPSIFKALVCIVEAPESNCAIGDCALQSKGASGESGPVEDSWQAAGARQQPPVFRGVSPSPPAGAAPAPPSGSETRVRARRRLANHVLQSLKDNRSVYVADKNGIKITSDVDTPESSAEGKIRCDVERGGEESHVVSISVQNTGTESVYFCYYSALHWLHFFVLFDEKRVTRASPLLLSPGHSYEVQVRFRSQDVGFFVATLAFEFKRELSAESKPFHIVRFLEAMCSTKLAADLAPVAPFRRRRGITQMVMTHEVDEGERPQSDAVQRLGRVVSLSDYKYPRYLKDFPQFLQGCGYPSENREEFQSAADLLKSPLSFENYAKRFQLLLQLEEIQMAVDIRNYDMESVTMIKDSANKKLLVLKVPGVAENRPSVLKGDAILVWKAGDREPITKHRGFVHRVELEKVKLSFSKKLMHDFIDKMKFNVEFTINRFPLRLQHRAVALAVQNQLEEVLFPKGPRVRTETLPSLRLFDAKLEQNPEQYVAVQCIVAGVSKPAPYLVFGPPGTGKTVTIVEAIKQVHKAHPSTHILACAPSNSAVDLLCERTLQSGVDTHNIYRLYASSRDVRFLPPSLLGCSNWDESQQSFVFPSKEELMEYKVLFTTVVTAGRLVCGGFPRDHFTHIFVDEAGHAVEPECIIGLSGLLCAQTGQLVLAGDPRQLGPILRSPIAIKHGLGLSLLERLMTQNSLYQKDEVTGQFNRRFVTKLLRNYRNHPAILKIPNELFYEGELQVHADEILRNSYCSWEHLPQRGFPIIFHGVAGKDEREENSPSFFNRNEIVIVIDYLKKLLQTQGKKGLSRISPRDIGIIAPYRKQVQKIQKAIRSYDEELSALKGIDELKVGSVEEFQGQERKVILVSAVRSNASFVKTDHEFSIGFLKNEKRFNVAMTRARALLIVVGNPLILNQDPTWGRFISYCAEQMGYTGFDYASEEGEQDLMESLAALTIKEEADAETDGSVVQQQTDPEWRNEQ</sequence>
<evidence type="ECO:0000259" key="18">
    <source>
        <dbReference type="Pfam" id="PF21635"/>
    </source>
</evidence>
<feature type="domain" description="DNA2/NAM7 helicase-like C-terminal" evidence="15">
    <location>
        <begin position="685"/>
        <end position="908"/>
    </location>
</feature>
<dbReference type="GO" id="GO:0005524">
    <property type="term" value="F:ATP binding"/>
    <property type="evidence" value="ECO:0007669"/>
    <property type="project" value="UniProtKB-KW"/>
</dbReference>
<dbReference type="SUPFAM" id="SSF52540">
    <property type="entry name" value="P-loop containing nucleoside triphosphate hydrolases"/>
    <property type="match status" value="1"/>
</dbReference>
<dbReference type="PANTHER" id="PTHR45418:SF1">
    <property type="entry name" value="CANCER_TESTIS ANTIGEN 55"/>
    <property type="match status" value="1"/>
</dbReference>
<keyword evidence="4" id="KW-0963">Cytoplasm</keyword>
<protein>
    <recommendedName>
        <fullName evidence="3">RNA helicase</fullName>
        <ecNumber evidence="3">3.6.4.13</ecNumber>
    </recommendedName>
</protein>
<proteinExistence type="inferred from homology"/>
<evidence type="ECO:0000313" key="19">
    <source>
        <dbReference type="EMBL" id="KAJ8386394.1"/>
    </source>
</evidence>
<evidence type="ECO:0000256" key="6">
    <source>
        <dbReference type="ARBA" id="ARBA00022801"/>
    </source>
</evidence>
<evidence type="ECO:0000256" key="7">
    <source>
        <dbReference type="ARBA" id="ARBA00022806"/>
    </source>
</evidence>
<comment type="subcellular location">
    <subcellularLocation>
        <location evidence="1">Cytoplasm</location>
        <location evidence="1">P-body</location>
    </subcellularLocation>
</comment>
<dbReference type="InterPro" id="IPR026122">
    <property type="entry name" value="MOV-10/SDE3_DEXXQ/H-box"/>
</dbReference>
<dbReference type="AlphaFoldDB" id="A0AAD7RLI0"/>
<dbReference type="Pfam" id="PF13087">
    <property type="entry name" value="AAA_12"/>
    <property type="match status" value="1"/>
</dbReference>
<keyword evidence="8" id="KW-0067">ATP-binding</keyword>
<comment type="similarity">
    <text evidence="2">Belongs to the DNA2/NAM7 helicase family. SDE3 subfamily.</text>
</comment>
<evidence type="ECO:0000259" key="17">
    <source>
        <dbReference type="Pfam" id="PF21634"/>
    </source>
</evidence>
<keyword evidence="20" id="KW-1185">Reference proteome</keyword>
<evidence type="ECO:0000256" key="10">
    <source>
        <dbReference type="ARBA" id="ARBA00023158"/>
    </source>
</evidence>
<gene>
    <name evidence="19" type="ORF">AAFF_G00170990</name>
</gene>
<dbReference type="Pfam" id="PF13086">
    <property type="entry name" value="AAA_11"/>
    <property type="match status" value="2"/>
</dbReference>
<feature type="region of interest" description="Disordered" evidence="13">
    <location>
        <begin position="956"/>
        <end position="979"/>
    </location>
</feature>
<comment type="caution">
    <text evidence="19">The sequence shown here is derived from an EMBL/GenBank/DDBJ whole genome shotgun (WGS) entry which is preliminary data.</text>
</comment>
<dbReference type="InterPro" id="IPR047187">
    <property type="entry name" value="SF1_C_Upf1"/>
</dbReference>
<dbReference type="Pfam" id="PF21634">
    <property type="entry name" value="MOV-10_beta-barrel"/>
    <property type="match status" value="1"/>
</dbReference>
<dbReference type="InterPro" id="IPR049077">
    <property type="entry name" value="MOV-10_Ig-like"/>
</dbReference>
<feature type="region of interest" description="Disordered" evidence="13">
    <location>
        <begin position="35"/>
        <end position="86"/>
    </location>
</feature>
<dbReference type="CDD" id="cd18808">
    <property type="entry name" value="SF1_C_Upf1"/>
    <property type="match status" value="1"/>
</dbReference>
<feature type="domain" description="Helicase MOV-10-like beta-barrel" evidence="17">
    <location>
        <begin position="352"/>
        <end position="437"/>
    </location>
</feature>
<evidence type="ECO:0000256" key="2">
    <source>
        <dbReference type="ARBA" id="ARBA00005601"/>
    </source>
</evidence>
<dbReference type="EMBL" id="JAINUG010000229">
    <property type="protein sequence ID" value="KAJ8386394.1"/>
    <property type="molecule type" value="Genomic_DNA"/>
</dbReference>
<keyword evidence="5" id="KW-0547">Nucleotide-binding</keyword>
<evidence type="ECO:0000256" key="12">
    <source>
        <dbReference type="ARBA" id="ARBA00056357"/>
    </source>
</evidence>
<dbReference type="InterPro" id="IPR041677">
    <property type="entry name" value="DNA2/NAM7_AAA_11"/>
</dbReference>
<dbReference type="InterPro" id="IPR049080">
    <property type="entry name" value="MOV-10-like_beta-barrel"/>
</dbReference>
<feature type="domain" description="DNA2/NAM7 helicase helicase" evidence="14">
    <location>
        <begin position="504"/>
        <end position="573"/>
    </location>
</feature>
<evidence type="ECO:0000256" key="4">
    <source>
        <dbReference type="ARBA" id="ARBA00022490"/>
    </source>
</evidence>
<name>A0AAD7RLI0_9TELE</name>
<feature type="domain" description="Helicase MOV-10 Ig-like" evidence="16">
    <location>
        <begin position="104"/>
        <end position="234"/>
    </location>
</feature>
<dbReference type="Proteomes" id="UP001221898">
    <property type="component" value="Unassembled WGS sequence"/>
</dbReference>
<keyword evidence="7" id="KW-0347">Helicase</keyword>
<evidence type="ECO:0000256" key="13">
    <source>
        <dbReference type="SAM" id="MobiDB-lite"/>
    </source>
</evidence>
<feature type="compositionally biased region" description="Pro residues" evidence="13">
    <location>
        <begin position="68"/>
        <end position="79"/>
    </location>
</feature>
<organism evidence="19 20">
    <name type="scientific">Aldrovandia affinis</name>
    <dbReference type="NCBI Taxonomy" id="143900"/>
    <lineage>
        <taxon>Eukaryota</taxon>
        <taxon>Metazoa</taxon>
        <taxon>Chordata</taxon>
        <taxon>Craniata</taxon>
        <taxon>Vertebrata</taxon>
        <taxon>Euteleostomi</taxon>
        <taxon>Actinopterygii</taxon>
        <taxon>Neopterygii</taxon>
        <taxon>Teleostei</taxon>
        <taxon>Notacanthiformes</taxon>
        <taxon>Halosauridae</taxon>
        <taxon>Aldrovandia</taxon>
    </lineage>
</organism>
<dbReference type="GO" id="GO:0000932">
    <property type="term" value="C:P-body"/>
    <property type="evidence" value="ECO:0007669"/>
    <property type="project" value="UniProtKB-SubCell"/>
</dbReference>
<evidence type="ECO:0000313" key="20">
    <source>
        <dbReference type="Proteomes" id="UP001221898"/>
    </source>
</evidence>
<dbReference type="GO" id="GO:0003723">
    <property type="term" value="F:RNA binding"/>
    <property type="evidence" value="ECO:0007669"/>
    <property type="project" value="UniProtKB-KW"/>
</dbReference>
<evidence type="ECO:0000256" key="9">
    <source>
        <dbReference type="ARBA" id="ARBA00022884"/>
    </source>
</evidence>
<keyword evidence="6" id="KW-0378">Hydrolase</keyword>
<dbReference type="CDD" id="cd18038">
    <property type="entry name" value="DEXXQc_Helz-like"/>
    <property type="match status" value="1"/>
</dbReference>
<feature type="domain" description="DNA2/NAM7 helicase helicase" evidence="14">
    <location>
        <begin position="599"/>
        <end position="675"/>
    </location>
</feature>
<feature type="domain" description="Helicase MOV-10 helical" evidence="18">
    <location>
        <begin position="285"/>
        <end position="351"/>
    </location>
</feature>
<dbReference type="Pfam" id="PF21635">
    <property type="entry name" value="Mov-10_helical"/>
    <property type="match status" value="1"/>
</dbReference>
<evidence type="ECO:0000256" key="3">
    <source>
        <dbReference type="ARBA" id="ARBA00012552"/>
    </source>
</evidence>
<evidence type="ECO:0000256" key="8">
    <source>
        <dbReference type="ARBA" id="ARBA00022840"/>
    </source>
</evidence>
<dbReference type="Pfam" id="PF21633">
    <property type="entry name" value="MOV-10_Ig-like"/>
    <property type="match status" value="1"/>
</dbReference>
<evidence type="ECO:0000259" key="16">
    <source>
        <dbReference type="Pfam" id="PF21633"/>
    </source>
</evidence>
<comment type="function">
    <text evidence="12">Probable RNA helicase. Required for RNA-mediated gene silencing by the RNA-induced silencing complex (RISC). Required for both miRNA-mediated translational repression and miRNA-mediated cleavage of complementary mRNAs by RISC.</text>
</comment>
<dbReference type="FunFam" id="3.40.50.300:FF:001941">
    <property type="entry name" value="Mov10 RISC complex RNA helicase"/>
    <property type="match status" value="1"/>
</dbReference>
<keyword evidence="9" id="KW-0694">RNA-binding</keyword>
<dbReference type="PANTHER" id="PTHR45418">
    <property type="entry name" value="CANCER/TESTIS ANTIGEN 55"/>
    <property type="match status" value="1"/>
</dbReference>
<dbReference type="FunFam" id="3.40.50.300:FF:000608">
    <property type="entry name" value="Mov10 RISC complex RNA helicase"/>
    <property type="match status" value="1"/>
</dbReference>
<accession>A0AAD7RLI0</accession>
<reference evidence="19" key="1">
    <citation type="journal article" date="2023" name="Science">
        <title>Genome structures resolve the early diversification of teleost fishes.</title>
        <authorList>
            <person name="Parey E."/>
            <person name="Louis A."/>
            <person name="Montfort J."/>
            <person name="Bouchez O."/>
            <person name="Roques C."/>
            <person name="Iampietro C."/>
            <person name="Lluch J."/>
            <person name="Castinel A."/>
            <person name="Donnadieu C."/>
            <person name="Desvignes T."/>
            <person name="Floi Bucao C."/>
            <person name="Jouanno E."/>
            <person name="Wen M."/>
            <person name="Mejri S."/>
            <person name="Dirks R."/>
            <person name="Jansen H."/>
            <person name="Henkel C."/>
            <person name="Chen W.J."/>
            <person name="Zahm M."/>
            <person name="Cabau C."/>
            <person name="Klopp C."/>
            <person name="Thompson A.W."/>
            <person name="Robinson-Rechavi M."/>
            <person name="Braasch I."/>
            <person name="Lecointre G."/>
            <person name="Bobe J."/>
            <person name="Postlethwait J.H."/>
            <person name="Berthelot C."/>
            <person name="Roest Crollius H."/>
            <person name="Guiguen Y."/>
        </authorList>
    </citation>
    <scope>NUCLEOTIDE SEQUENCE</scope>
    <source>
        <strain evidence="19">NC1722</strain>
    </source>
</reference>
<dbReference type="InterPro" id="IPR041679">
    <property type="entry name" value="DNA2/NAM7-like_C"/>
</dbReference>
<keyword evidence="10" id="KW-0943">RNA-mediated gene silencing</keyword>
<dbReference type="InterPro" id="IPR049079">
    <property type="entry name" value="Mov-10_helical"/>
</dbReference>
<comment type="catalytic activity">
    <reaction evidence="11">
        <text>ATP + H2O = ADP + phosphate + H(+)</text>
        <dbReference type="Rhea" id="RHEA:13065"/>
        <dbReference type="ChEBI" id="CHEBI:15377"/>
        <dbReference type="ChEBI" id="CHEBI:15378"/>
        <dbReference type="ChEBI" id="CHEBI:30616"/>
        <dbReference type="ChEBI" id="CHEBI:43474"/>
        <dbReference type="ChEBI" id="CHEBI:456216"/>
        <dbReference type="EC" id="3.6.4.13"/>
    </reaction>
</comment>
<evidence type="ECO:0000256" key="5">
    <source>
        <dbReference type="ARBA" id="ARBA00022741"/>
    </source>
</evidence>
<evidence type="ECO:0000256" key="1">
    <source>
        <dbReference type="ARBA" id="ARBA00004201"/>
    </source>
</evidence>
<dbReference type="EC" id="3.6.4.13" evidence="3"/>
<dbReference type="InterPro" id="IPR027417">
    <property type="entry name" value="P-loop_NTPase"/>
</dbReference>
<evidence type="ECO:0000256" key="11">
    <source>
        <dbReference type="ARBA" id="ARBA00047984"/>
    </source>
</evidence>
<dbReference type="Gene3D" id="3.40.50.300">
    <property type="entry name" value="P-loop containing nucleotide triphosphate hydrolases"/>
    <property type="match status" value="2"/>
</dbReference>
<dbReference type="GO" id="GO:0032574">
    <property type="term" value="F:5'-3' RNA helicase activity"/>
    <property type="evidence" value="ECO:0007669"/>
    <property type="project" value="InterPro"/>
</dbReference>
<evidence type="ECO:0000259" key="14">
    <source>
        <dbReference type="Pfam" id="PF13086"/>
    </source>
</evidence>